<dbReference type="GO" id="GO:0008170">
    <property type="term" value="F:N-methyltransferase activity"/>
    <property type="evidence" value="ECO:0007669"/>
    <property type="project" value="InterPro"/>
</dbReference>
<dbReference type="SUPFAM" id="SSF53335">
    <property type="entry name" value="S-adenosyl-L-methionine-dependent methyltransferases"/>
    <property type="match status" value="1"/>
</dbReference>
<dbReference type="InterPro" id="IPR051537">
    <property type="entry name" value="DNA_Adenine_Mtase"/>
</dbReference>
<dbReference type="PANTHER" id="PTHR42933:SF3">
    <property type="entry name" value="TYPE I RESTRICTION ENZYME MJAVIII METHYLASE SUBUNIT"/>
    <property type="match status" value="1"/>
</dbReference>
<feature type="domain" description="DNA methylase adenine-specific" evidence="7">
    <location>
        <begin position="62"/>
        <end position="178"/>
    </location>
</feature>
<keyword evidence="2 8" id="KW-0489">Methyltransferase</keyword>
<gene>
    <name evidence="8" type="ORF">MM171A00966_0026</name>
</gene>
<dbReference type="PANTHER" id="PTHR42933">
    <property type="entry name" value="SLR6095 PROTEIN"/>
    <property type="match status" value="1"/>
</dbReference>
<evidence type="ECO:0000259" key="7">
    <source>
        <dbReference type="Pfam" id="PF02384"/>
    </source>
</evidence>
<keyword evidence="3 8" id="KW-0808">Transferase</keyword>
<evidence type="ECO:0000256" key="5">
    <source>
        <dbReference type="ARBA" id="ARBA00022747"/>
    </source>
</evidence>
<dbReference type="Pfam" id="PF02384">
    <property type="entry name" value="N6_Mtase"/>
    <property type="match status" value="1"/>
</dbReference>
<dbReference type="GO" id="GO:0009307">
    <property type="term" value="P:DNA restriction-modification system"/>
    <property type="evidence" value="ECO:0007669"/>
    <property type="project" value="UniProtKB-KW"/>
</dbReference>
<dbReference type="GO" id="GO:0032259">
    <property type="term" value="P:methylation"/>
    <property type="evidence" value="ECO:0007669"/>
    <property type="project" value="UniProtKB-KW"/>
</dbReference>
<proteinExistence type="predicted"/>
<evidence type="ECO:0000256" key="1">
    <source>
        <dbReference type="ARBA" id="ARBA00011900"/>
    </source>
</evidence>
<comment type="catalytic activity">
    <reaction evidence="6">
        <text>a 2'-deoxyadenosine in DNA + S-adenosyl-L-methionine = an N(6)-methyl-2'-deoxyadenosine in DNA + S-adenosyl-L-homocysteine + H(+)</text>
        <dbReference type="Rhea" id="RHEA:15197"/>
        <dbReference type="Rhea" id="RHEA-COMP:12418"/>
        <dbReference type="Rhea" id="RHEA-COMP:12419"/>
        <dbReference type="ChEBI" id="CHEBI:15378"/>
        <dbReference type="ChEBI" id="CHEBI:57856"/>
        <dbReference type="ChEBI" id="CHEBI:59789"/>
        <dbReference type="ChEBI" id="CHEBI:90615"/>
        <dbReference type="ChEBI" id="CHEBI:90616"/>
        <dbReference type="EC" id="2.1.1.72"/>
    </reaction>
</comment>
<accession>A0A6M3M084</accession>
<dbReference type="EMBL" id="MT143657">
    <property type="protein sequence ID" value="QJA99589.1"/>
    <property type="molecule type" value="Genomic_DNA"/>
</dbReference>
<protein>
    <recommendedName>
        <fullName evidence="1">site-specific DNA-methyltransferase (adenine-specific)</fullName>
        <ecNumber evidence="1">2.1.1.72</ecNumber>
    </recommendedName>
</protein>
<dbReference type="InterPro" id="IPR029063">
    <property type="entry name" value="SAM-dependent_MTases_sf"/>
</dbReference>
<evidence type="ECO:0000256" key="3">
    <source>
        <dbReference type="ARBA" id="ARBA00022679"/>
    </source>
</evidence>
<evidence type="ECO:0000256" key="2">
    <source>
        <dbReference type="ARBA" id="ARBA00022603"/>
    </source>
</evidence>
<dbReference type="InterPro" id="IPR003356">
    <property type="entry name" value="DNA_methylase_A-5"/>
</dbReference>
<sequence>MDKEAVKRLYDLAPMNSPDLHDQIFKEILEPGERFTKESADEYKAGMELLGKLFMIHRDYNERHPFGDMFSEYLQEHGKLNAGAGQFFTPYNVADAMTQMILGIEDDLKGEPLTILDPAAGTGRFMLSTAKHYAKEVGMFNFIFTNIDIDRRVFIYCVMNAILYRIPSINIQGNTISNEFWDCFATIPTLTKAGVICEWKRIDAKIMEKRFEKMFEASRPAKGMEQFVGKVAKKDRPVVIRRYKPEPEQRTLFEG</sequence>
<dbReference type="PRINTS" id="PR00507">
    <property type="entry name" value="N12N6MTFRASE"/>
</dbReference>
<dbReference type="Gene3D" id="3.40.50.150">
    <property type="entry name" value="Vaccinia Virus protein VP39"/>
    <property type="match status" value="1"/>
</dbReference>
<evidence type="ECO:0000256" key="6">
    <source>
        <dbReference type="ARBA" id="ARBA00047942"/>
    </source>
</evidence>
<dbReference type="GO" id="GO:0009007">
    <property type="term" value="F:site-specific DNA-methyltransferase (adenine-specific) activity"/>
    <property type="evidence" value="ECO:0007669"/>
    <property type="project" value="UniProtKB-EC"/>
</dbReference>
<organism evidence="8">
    <name type="scientific">viral metagenome</name>
    <dbReference type="NCBI Taxonomy" id="1070528"/>
    <lineage>
        <taxon>unclassified sequences</taxon>
        <taxon>metagenomes</taxon>
        <taxon>organismal metagenomes</taxon>
    </lineage>
</organism>
<dbReference type="GO" id="GO:0003677">
    <property type="term" value="F:DNA binding"/>
    <property type="evidence" value="ECO:0007669"/>
    <property type="project" value="InterPro"/>
</dbReference>
<keyword evidence="4" id="KW-0949">S-adenosyl-L-methionine</keyword>
<dbReference type="EC" id="2.1.1.72" evidence="1"/>
<evidence type="ECO:0000256" key="4">
    <source>
        <dbReference type="ARBA" id="ARBA00022691"/>
    </source>
</evidence>
<evidence type="ECO:0000313" key="8">
    <source>
        <dbReference type="EMBL" id="QJA99589.1"/>
    </source>
</evidence>
<reference evidence="8" key="1">
    <citation type="submission" date="2020-03" db="EMBL/GenBank/DDBJ databases">
        <title>The deep terrestrial virosphere.</title>
        <authorList>
            <person name="Holmfeldt K."/>
            <person name="Nilsson E."/>
            <person name="Simone D."/>
            <person name="Lopez-Fernandez M."/>
            <person name="Wu X."/>
            <person name="de Brujin I."/>
            <person name="Lundin D."/>
            <person name="Andersson A."/>
            <person name="Bertilsson S."/>
            <person name="Dopson M."/>
        </authorList>
    </citation>
    <scope>NUCLEOTIDE SEQUENCE</scope>
    <source>
        <strain evidence="8">MM171A00966</strain>
    </source>
</reference>
<dbReference type="AlphaFoldDB" id="A0A6M3M084"/>
<keyword evidence="5" id="KW-0680">Restriction system</keyword>
<name>A0A6M3M084_9ZZZZ</name>